<evidence type="ECO:0000313" key="2">
    <source>
        <dbReference type="EMBL" id="KAK2623644.1"/>
    </source>
</evidence>
<feature type="compositionally biased region" description="Polar residues" evidence="1">
    <location>
        <begin position="139"/>
        <end position="148"/>
    </location>
</feature>
<comment type="caution">
    <text evidence="2">The sequence shown here is derived from an EMBL/GenBank/DDBJ whole genome shotgun (WGS) entry which is preliminary data.</text>
</comment>
<feature type="compositionally biased region" description="Polar residues" evidence="1">
    <location>
        <begin position="118"/>
        <end position="131"/>
    </location>
</feature>
<dbReference type="AlphaFoldDB" id="A0AAD9WCB9"/>
<name>A0AAD9WCB9_9HELO</name>
<gene>
    <name evidence="2" type="ORF">QTJ16_006825</name>
</gene>
<evidence type="ECO:0000256" key="1">
    <source>
        <dbReference type="SAM" id="MobiDB-lite"/>
    </source>
</evidence>
<organism evidence="2 3">
    <name type="scientific">Diplocarpon rosae</name>
    <dbReference type="NCBI Taxonomy" id="946125"/>
    <lineage>
        <taxon>Eukaryota</taxon>
        <taxon>Fungi</taxon>
        <taxon>Dikarya</taxon>
        <taxon>Ascomycota</taxon>
        <taxon>Pezizomycotina</taxon>
        <taxon>Leotiomycetes</taxon>
        <taxon>Helotiales</taxon>
        <taxon>Drepanopezizaceae</taxon>
        <taxon>Diplocarpon</taxon>
    </lineage>
</organism>
<keyword evidence="3" id="KW-1185">Reference proteome</keyword>
<proteinExistence type="predicted"/>
<dbReference type="EMBL" id="JAUBYV010000012">
    <property type="protein sequence ID" value="KAK2623644.1"/>
    <property type="molecule type" value="Genomic_DNA"/>
</dbReference>
<feature type="region of interest" description="Disordered" evidence="1">
    <location>
        <begin position="76"/>
        <end position="161"/>
    </location>
</feature>
<sequence>MASVARYDEYPTPPPTSSPKDKHDSSQTYQGRPAKETYFQGTIGCSRPESPNHWNTQIATPYPDVQVVTHHQPDYEYLPPRRTKSPRQDQHQHQVHSQQQQALEYHGSADNNHDRPNSPLSQKIRPSSRRSFSPKGRQSPRSIYYSPQNPIPTPYNASRPAPRPGFVHRMLKKLTGWVRSWFKWCKRNPIKAGVLSCVPLLAGAGLVRTINFLGVGKRIGDLFKRMGGGQKKKGEEDKEWPMGMDQFAGFGGSKGGPLEGILKILQMGINHYCRLTSSAVPRFASILLELYFLEAKK</sequence>
<accession>A0AAD9WCB9</accession>
<dbReference type="Proteomes" id="UP001285354">
    <property type="component" value="Unassembled WGS sequence"/>
</dbReference>
<evidence type="ECO:0000313" key="3">
    <source>
        <dbReference type="Proteomes" id="UP001285354"/>
    </source>
</evidence>
<protein>
    <submittedName>
        <fullName evidence="2">Uncharacterized protein</fullName>
    </submittedName>
</protein>
<feature type="region of interest" description="Disordered" evidence="1">
    <location>
        <begin position="1"/>
        <end position="60"/>
    </location>
</feature>
<reference evidence="2" key="1">
    <citation type="submission" date="2023-06" db="EMBL/GenBank/DDBJ databases">
        <title>Draft genome of Marssonina rosae.</title>
        <authorList>
            <person name="Cheng Q."/>
        </authorList>
    </citation>
    <scope>NUCLEOTIDE SEQUENCE</scope>
    <source>
        <strain evidence="2">R4</strain>
    </source>
</reference>